<feature type="transmembrane region" description="Helical" evidence="1">
    <location>
        <begin position="27"/>
        <end position="47"/>
    </location>
</feature>
<dbReference type="Proteomes" id="UP000239156">
    <property type="component" value="Unassembled WGS sequence"/>
</dbReference>
<organism evidence="2 3">
    <name type="scientific">Puccinia striiformis</name>
    <dbReference type="NCBI Taxonomy" id="27350"/>
    <lineage>
        <taxon>Eukaryota</taxon>
        <taxon>Fungi</taxon>
        <taxon>Dikarya</taxon>
        <taxon>Basidiomycota</taxon>
        <taxon>Pucciniomycotina</taxon>
        <taxon>Pucciniomycetes</taxon>
        <taxon>Pucciniales</taxon>
        <taxon>Pucciniaceae</taxon>
        <taxon>Puccinia</taxon>
    </lineage>
</organism>
<dbReference type="EMBL" id="PKSL01000045">
    <property type="protein sequence ID" value="POW10535.1"/>
    <property type="molecule type" value="Genomic_DNA"/>
</dbReference>
<keyword evidence="3" id="KW-1185">Reference proteome</keyword>
<comment type="caution">
    <text evidence="2">The sequence shown here is derived from an EMBL/GenBank/DDBJ whole genome shotgun (WGS) entry which is preliminary data.</text>
</comment>
<protein>
    <submittedName>
        <fullName evidence="2">Uncharacterized protein</fullName>
    </submittedName>
</protein>
<keyword evidence="1" id="KW-0812">Transmembrane</keyword>
<keyword evidence="1" id="KW-1133">Transmembrane helix</keyword>
<keyword evidence="1" id="KW-0472">Membrane</keyword>
<evidence type="ECO:0000256" key="1">
    <source>
        <dbReference type="SAM" id="Phobius"/>
    </source>
</evidence>
<feature type="transmembrane region" description="Helical" evidence="1">
    <location>
        <begin position="179"/>
        <end position="201"/>
    </location>
</feature>
<evidence type="ECO:0000313" key="3">
    <source>
        <dbReference type="Proteomes" id="UP000239156"/>
    </source>
</evidence>
<gene>
    <name evidence="2" type="ORF">PSTT_05925</name>
</gene>
<proteinExistence type="predicted"/>
<dbReference type="VEuPathDB" id="FungiDB:PSTT_05925"/>
<feature type="transmembrane region" description="Helical" evidence="1">
    <location>
        <begin position="82"/>
        <end position="103"/>
    </location>
</feature>
<dbReference type="AlphaFoldDB" id="A0A2S4VLW1"/>
<feature type="transmembrane region" description="Helical" evidence="1">
    <location>
        <begin position="124"/>
        <end position="144"/>
    </location>
</feature>
<sequence length="214" mass="24014">MHTVFFPWLQKLNLGCIIEKRISCMRLRITVSFFTLATGLAVCALGIKSNQQLVNDRNRVSETASGTQLDSKALLNLTRTSLVMSASLIVNTLFLIVFLARRWHHPNPVKKDSILQKIRAITKLVMEGQFFIVCAIFSFLVTLLSNADTKFEPTPRNLHDFRTSLGIPGRYIENHYVRALVGTAWVFTFGYLLGCVAVLGIEPVRNLPVAHANL</sequence>
<evidence type="ECO:0000313" key="2">
    <source>
        <dbReference type="EMBL" id="POW10535.1"/>
    </source>
</evidence>
<name>A0A2S4VLW1_9BASI</name>
<reference evidence="2" key="1">
    <citation type="submission" date="2017-12" db="EMBL/GenBank/DDBJ databases">
        <title>Gene loss provides genomic basis for host adaptation in cereal stripe rust fungi.</title>
        <authorList>
            <person name="Xia C."/>
        </authorList>
    </citation>
    <scope>NUCLEOTIDE SEQUENCE [LARGE SCALE GENOMIC DNA]</scope>
    <source>
        <strain evidence="2">93-210</strain>
    </source>
</reference>
<accession>A0A2S4VLW1</accession>